<dbReference type="Proteomes" id="UP000654370">
    <property type="component" value="Unassembled WGS sequence"/>
</dbReference>
<evidence type="ECO:0000256" key="10">
    <source>
        <dbReference type="SAM" id="MobiDB-lite"/>
    </source>
</evidence>
<keyword evidence="5 9" id="KW-0863">Zinc-finger</keyword>
<comment type="similarity">
    <text evidence="8">Belongs to the pacC/RIM101 family.</text>
</comment>
<reference evidence="12" key="1">
    <citation type="submission" date="2020-12" db="EMBL/GenBank/DDBJ databases">
        <title>Metabolic potential, ecology and presence of endohyphal bacteria is reflected in genomic diversity of Mucoromycotina.</title>
        <authorList>
            <person name="Muszewska A."/>
            <person name="Okrasinska A."/>
            <person name="Steczkiewicz K."/>
            <person name="Drgas O."/>
            <person name="Orlowska M."/>
            <person name="Perlinska-Lenart U."/>
            <person name="Aleksandrzak-Piekarczyk T."/>
            <person name="Szatraj K."/>
            <person name="Zielenkiewicz U."/>
            <person name="Pilsyk S."/>
            <person name="Malc E."/>
            <person name="Mieczkowski P."/>
            <person name="Kruszewska J.S."/>
            <person name="Biernat P."/>
            <person name="Pawlowska J."/>
        </authorList>
    </citation>
    <scope>NUCLEOTIDE SEQUENCE</scope>
    <source>
        <strain evidence="12">WA0000067209</strain>
    </source>
</reference>
<keyword evidence="2" id="KW-0678">Repressor</keyword>
<comment type="caution">
    <text evidence="12">The sequence shown here is derived from an EMBL/GenBank/DDBJ whole genome shotgun (WGS) entry which is preliminary data.</text>
</comment>
<proteinExistence type="inferred from homology"/>
<dbReference type="PANTHER" id="PTHR47257:SF1">
    <property type="entry name" value="PH-RESPONSE TRANSCRIPTION FACTOR PACC_RIM101"/>
    <property type="match status" value="1"/>
</dbReference>
<feature type="domain" description="C2H2-type" evidence="11">
    <location>
        <begin position="12"/>
        <end position="42"/>
    </location>
</feature>
<feature type="region of interest" description="Disordered" evidence="10">
    <location>
        <begin position="110"/>
        <end position="154"/>
    </location>
</feature>
<dbReference type="PANTHER" id="PTHR47257">
    <property type="entry name" value="PH-RESPONSE TRANSCRIPTION FACTOR PACC/RIM101"/>
    <property type="match status" value="1"/>
</dbReference>
<dbReference type="InterPro" id="IPR036236">
    <property type="entry name" value="Znf_C2H2_sf"/>
</dbReference>
<dbReference type="PROSITE" id="PS00028">
    <property type="entry name" value="ZINC_FINGER_C2H2_1"/>
    <property type="match status" value="2"/>
</dbReference>
<protein>
    <recommendedName>
        <fullName evidence="11">C2H2-type domain-containing protein</fullName>
    </recommendedName>
</protein>
<evidence type="ECO:0000259" key="11">
    <source>
        <dbReference type="PROSITE" id="PS50157"/>
    </source>
</evidence>
<dbReference type="GO" id="GO:0045944">
    <property type="term" value="P:positive regulation of transcription by RNA polymerase II"/>
    <property type="evidence" value="ECO:0007669"/>
    <property type="project" value="TreeGrafter"/>
</dbReference>
<evidence type="ECO:0000256" key="1">
    <source>
        <dbReference type="ARBA" id="ARBA00004123"/>
    </source>
</evidence>
<dbReference type="OrthoDB" id="6155966at2759"/>
<evidence type="ECO:0000256" key="4">
    <source>
        <dbReference type="ARBA" id="ARBA00022737"/>
    </source>
</evidence>
<accession>A0A8H7PW14</accession>
<evidence type="ECO:0000256" key="6">
    <source>
        <dbReference type="ARBA" id="ARBA00022833"/>
    </source>
</evidence>
<dbReference type="PROSITE" id="PS50157">
    <property type="entry name" value="ZINC_FINGER_C2H2_2"/>
    <property type="match status" value="3"/>
</dbReference>
<comment type="subcellular location">
    <subcellularLocation>
        <location evidence="1">Nucleus</location>
    </subcellularLocation>
</comment>
<feature type="compositionally biased region" description="Polar residues" evidence="10">
    <location>
        <begin position="453"/>
        <end position="464"/>
    </location>
</feature>
<evidence type="ECO:0000256" key="7">
    <source>
        <dbReference type="ARBA" id="ARBA00023242"/>
    </source>
</evidence>
<dbReference type="AlphaFoldDB" id="A0A8H7PW14"/>
<evidence type="ECO:0000256" key="2">
    <source>
        <dbReference type="ARBA" id="ARBA00022491"/>
    </source>
</evidence>
<evidence type="ECO:0000313" key="12">
    <source>
        <dbReference type="EMBL" id="KAG2180883.1"/>
    </source>
</evidence>
<keyword evidence="4" id="KW-0677">Repeat</keyword>
<keyword evidence="7" id="KW-0539">Nucleus</keyword>
<dbReference type="EMBL" id="JAEPQZ010000005">
    <property type="protein sequence ID" value="KAG2180883.1"/>
    <property type="molecule type" value="Genomic_DNA"/>
</dbReference>
<dbReference type="GO" id="GO:0005634">
    <property type="term" value="C:nucleus"/>
    <property type="evidence" value="ECO:0007669"/>
    <property type="project" value="UniProtKB-SubCell"/>
</dbReference>
<evidence type="ECO:0000256" key="5">
    <source>
        <dbReference type="ARBA" id="ARBA00022771"/>
    </source>
</evidence>
<gene>
    <name evidence="12" type="ORF">INT43_008463</name>
</gene>
<sequence>METAVELEPESYPCKWEGCRNIYNDPEQLYLHLTNDHVGRKATRNLCLTCHWVDCHVETVKRDHITSHLRVHIALKPHHCSYCTKTFKRPQDLKKHEKTHTEEEIEAAIRQESSLHTSTTSLHPMTPPRQPNSEKSSTPNIGNQHSPLGYPISPPQSTYSEGMSLNRCLNANHGASPYTDVTEQFASNENALEFSADDFINLHSSGTVGDQHSSNKRGRSSLDATDAINELFADVLQSKRLKPNDGLKPEYGAAVIDRLNTLSTFVEGIDSSAVDLNIQNEQDAAFFNEWISQLSNNIGQGDENSLVLPLDQSPFQNIPYQDSQSPLDHLSNASGEAASYTALFSNPDLNYADLSVPGSSPYSLDQDLSNISSSGLYPMASDSQYVRSKPTDGYNMSTIPNQVGTIGQRQHYSEAPSIAPNYFMPNMNVALNYGRSNDYGSDYASLSRKRTPHSGNKVQVTPTMDEQGLPSKEEVTHERKKNVQTVLSEMSGRISPSKKLSNKFTTFINYVTPTQPESKGTSREISPAEESSPNAQYDQAWLAAHPDNSTSRPADETDNHLDILTQNMDKINLCEPSGASDGTTATTSLYPRSPVETAESDVDIETRRKHLLVLQKLYQIVSSKYPNLGHQNDNVAMASPQAVPAQ</sequence>
<dbReference type="GO" id="GO:0008270">
    <property type="term" value="F:zinc ion binding"/>
    <property type="evidence" value="ECO:0007669"/>
    <property type="project" value="UniProtKB-KW"/>
</dbReference>
<dbReference type="InterPro" id="IPR013087">
    <property type="entry name" value="Znf_C2H2_type"/>
</dbReference>
<keyword evidence="13" id="KW-1185">Reference proteome</keyword>
<name>A0A8H7PW14_MORIS</name>
<keyword evidence="6" id="KW-0862">Zinc</keyword>
<evidence type="ECO:0000256" key="3">
    <source>
        <dbReference type="ARBA" id="ARBA00022723"/>
    </source>
</evidence>
<dbReference type="Gene3D" id="3.30.160.60">
    <property type="entry name" value="Classic Zinc Finger"/>
    <property type="match status" value="2"/>
</dbReference>
<feature type="domain" description="C2H2-type" evidence="11">
    <location>
        <begin position="78"/>
        <end position="105"/>
    </location>
</feature>
<keyword evidence="3" id="KW-0479">Metal-binding</keyword>
<feature type="domain" description="C2H2-type" evidence="11">
    <location>
        <begin position="48"/>
        <end position="77"/>
    </location>
</feature>
<organism evidence="12 13">
    <name type="scientific">Mortierella isabellina</name>
    <name type="common">Filamentous fungus</name>
    <name type="synonym">Umbelopsis isabellina</name>
    <dbReference type="NCBI Taxonomy" id="91625"/>
    <lineage>
        <taxon>Eukaryota</taxon>
        <taxon>Fungi</taxon>
        <taxon>Fungi incertae sedis</taxon>
        <taxon>Mucoromycota</taxon>
        <taxon>Mucoromycotina</taxon>
        <taxon>Umbelopsidomycetes</taxon>
        <taxon>Umbelopsidales</taxon>
        <taxon>Umbelopsidaceae</taxon>
        <taxon>Umbelopsis</taxon>
    </lineage>
</organism>
<dbReference type="SMART" id="SM00355">
    <property type="entry name" value="ZnF_C2H2"/>
    <property type="match status" value="3"/>
</dbReference>
<feature type="compositionally biased region" description="Low complexity" evidence="10">
    <location>
        <begin position="114"/>
        <end position="124"/>
    </location>
</feature>
<evidence type="ECO:0000313" key="13">
    <source>
        <dbReference type="Proteomes" id="UP000654370"/>
    </source>
</evidence>
<feature type="region of interest" description="Disordered" evidence="10">
    <location>
        <begin position="511"/>
        <end position="535"/>
    </location>
</feature>
<evidence type="ECO:0000256" key="9">
    <source>
        <dbReference type="PROSITE-ProRule" id="PRU00042"/>
    </source>
</evidence>
<feature type="compositionally biased region" description="Polar residues" evidence="10">
    <location>
        <begin position="131"/>
        <end position="146"/>
    </location>
</feature>
<feature type="region of interest" description="Disordered" evidence="10">
    <location>
        <begin position="445"/>
        <end position="480"/>
    </location>
</feature>
<dbReference type="SUPFAM" id="SSF57667">
    <property type="entry name" value="beta-beta-alpha zinc fingers"/>
    <property type="match status" value="2"/>
</dbReference>
<evidence type="ECO:0000256" key="8">
    <source>
        <dbReference type="ARBA" id="ARBA00038089"/>
    </source>
</evidence>
<dbReference type="InterPro" id="IPR050806">
    <property type="entry name" value="pacC/RIM101"/>
</dbReference>